<organism evidence="1 2">
    <name type="scientific">Actinomycetospora aeridis</name>
    <dbReference type="NCBI Taxonomy" id="3129231"/>
    <lineage>
        <taxon>Bacteria</taxon>
        <taxon>Bacillati</taxon>
        <taxon>Actinomycetota</taxon>
        <taxon>Actinomycetes</taxon>
        <taxon>Pseudonocardiales</taxon>
        <taxon>Pseudonocardiaceae</taxon>
        <taxon>Actinomycetospora</taxon>
    </lineage>
</organism>
<dbReference type="EMBL" id="JBBEGL010000002">
    <property type="protein sequence ID" value="MEJ2886126.1"/>
    <property type="molecule type" value="Genomic_DNA"/>
</dbReference>
<keyword evidence="2" id="KW-1185">Reference proteome</keyword>
<comment type="caution">
    <text evidence="1">The sequence shown here is derived from an EMBL/GenBank/DDBJ whole genome shotgun (WGS) entry which is preliminary data.</text>
</comment>
<gene>
    <name evidence="1" type="ORF">WCD41_06655</name>
</gene>
<accession>A0ABU8N378</accession>
<reference evidence="1 2" key="1">
    <citation type="submission" date="2024-03" db="EMBL/GenBank/DDBJ databases">
        <title>Actinomycetospora sp. OC33-EN06, a novel actinomycete isolated from wild orchid (Aerides multiflora).</title>
        <authorList>
            <person name="Suriyachadkun C."/>
        </authorList>
    </citation>
    <scope>NUCLEOTIDE SEQUENCE [LARGE SCALE GENOMIC DNA]</scope>
    <source>
        <strain evidence="1 2">OC33-EN06</strain>
    </source>
</reference>
<sequence>MDAMSAPTEADVLAWLRRRYTAVSPGNGPRYVFATHVRSAAGFDAMRTADAVVMDTWRSGRWELHGHEVKVSRSDWLRELKDLGKAEAVGRFCDRWWVVVPDASIVKTDELPVDWGLLVVAPTRARTVRQAPKREAEPVSRSFMAALMRAAVRTANAGA</sequence>
<evidence type="ECO:0000313" key="2">
    <source>
        <dbReference type="Proteomes" id="UP001370100"/>
    </source>
</evidence>
<name>A0ABU8N378_9PSEU</name>
<evidence type="ECO:0000313" key="1">
    <source>
        <dbReference type="EMBL" id="MEJ2886126.1"/>
    </source>
</evidence>
<protein>
    <submittedName>
        <fullName evidence="1">Uncharacterized protein</fullName>
    </submittedName>
</protein>
<proteinExistence type="predicted"/>
<dbReference type="Proteomes" id="UP001370100">
    <property type="component" value="Unassembled WGS sequence"/>
</dbReference>
<dbReference type="RefSeq" id="WP_337712614.1">
    <property type="nucleotide sequence ID" value="NZ_JBBEGL010000002.1"/>
</dbReference>